<dbReference type="SMART" id="SM00490">
    <property type="entry name" value="HELICc"/>
    <property type="match status" value="1"/>
</dbReference>
<dbReference type="CDD" id="cd18034">
    <property type="entry name" value="DEXHc_dicer"/>
    <property type="match status" value="1"/>
</dbReference>
<dbReference type="PROSITE" id="PS50142">
    <property type="entry name" value="RNASE_3_2"/>
    <property type="match status" value="2"/>
</dbReference>
<dbReference type="SUPFAM" id="SSF54768">
    <property type="entry name" value="dsRNA-binding domain-like"/>
    <property type="match status" value="1"/>
</dbReference>
<evidence type="ECO:0000256" key="9">
    <source>
        <dbReference type="ARBA" id="ARBA00022741"/>
    </source>
</evidence>
<evidence type="ECO:0000313" key="28">
    <source>
        <dbReference type="EMBL" id="KAF7676245.1"/>
    </source>
</evidence>
<comment type="function">
    <text evidence="19">Dicer-like endonuclease involved in cleaving double-stranded RNA in the RNA interference (RNAi) pathway. Produces 21 to 25 bp dsRNAs (siRNAs) which target the selective destruction of homologous RNAs leading to sequence-specific suppression of gene expression, called post-transcriptional gene silencing (PTGS). Part of a broad host defense response against viral infection and transposons.</text>
</comment>
<dbReference type="InterPro" id="IPR000999">
    <property type="entry name" value="RNase_III_dom"/>
</dbReference>
<evidence type="ECO:0000256" key="4">
    <source>
        <dbReference type="ARBA" id="ARBA00004496"/>
    </source>
</evidence>
<dbReference type="Pfam" id="PF03368">
    <property type="entry name" value="Dicer_dimer"/>
    <property type="match status" value="1"/>
</dbReference>
<keyword evidence="9" id="KW-0547">Nucleotide-binding</keyword>
<keyword evidence="11" id="KW-0347">Helicase</keyword>
<keyword evidence="7" id="KW-0479">Metal-binding</keyword>
<dbReference type="GO" id="GO:0019773">
    <property type="term" value="C:proteasome core complex, alpha-subunit complex"/>
    <property type="evidence" value="ECO:0007669"/>
    <property type="project" value="UniProtKB-UniRule"/>
</dbReference>
<dbReference type="GO" id="GO:0005524">
    <property type="term" value="F:ATP binding"/>
    <property type="evidence" value="ECO:0007669"/>
    <property type="project" value="UniProtKB-KW"/>
</dbReference>
<dbReference type="Gene3D" id="3.40.50.300">
    <property type="entry name" value="P-loop containing nucleotide triphosphate hydrolases"/>
    <property type="match status" value="2"/>
</dbReference>
<evidence type="ECO:0000256" key="18">
    <source>
        <dbReference type="ARBA" id="ARBA00023242"/>
    </source>
</evidence>
<feature type="compositionally biased region" description="Acidic residues" evidence="23">
    <location>
        <begin position="1729"/>
        <end position="1745"/>
    </location>
</feature>
<organism evidence="28 29">
    <name type="scientific">Alternaria burnsii</name>
    <dbReference type="NCBI Taxonomy" id="1187904"/>
    <lineage>
        <taxon>Eukaryota</taxon>
        <taxon>Fungi</taxon>
        <taxon>Dikarya</taxon>
        <taxon>Ascomycota</taxon>
        <taxon>Pezizomycotina</taxon>
        <taxon>Dothideomycetes</taxon>
        <taxon>Pleosporomycetidae</taxon>
        <taxon>Pleosporales</taxon>
        <taxon>Pleosporineae</taxon>
        <taxon>Pleosporaceae</taxon>
        <taxon>Alternaria</taxon>
        <taxon>Alternaria sect. Alternaria</taxon>
    </lineage>
</organism>
<dbReference type="SUPFAM" id="SSF56235">
    <property type="entry name" value="N-terminal nucleophile aminohydrolases (Ntn hydrolases)"/>
    <property type="match status" value="1"/>
</dbReference>
<dbReference type="CDD" id="cd00593">
    <property type="entry name" value="RIBOc"/>
    <property type="match status" value="2"/>
</dbReference>
<comment type="caution">
    <text evidence="28">The sequence shown here is derived from an EMBL/GenBank/DDBJ whole genome shotgun (WGS) entry which is preliminary data.</text>
</comment>
<dbReference type="SUPFAM" id="SSF52540">
    <property type="entry name" value="P-loop containing nucleoside triphosphate hydrolases"/>
    <property type="match status" value="1"/>
</dbReference>
<keyword evidence="10 28" id="KW-0378">Hydrolase</keyword>
<dbReference type="GO" id="GO:0003723">
    <property type="term" value="F:RNA binding"/>
    <property type="evidence" value="ECO:0007669"/>
    <property type="project" value="UniProtKB-UniRule"/>
</dbReference>
<feature type="domain" description="Dicer dsRNA-binding fold" evidence="27">
    <location>
        <begin position="899"/>
        <end position="992"/>
    </location>
</feature>
<evidence type="ECO:0000256" key="3">
    <source>
        <dbReference type="ARBA" id="ARBA00004123"/>
    </source>
</evidence>
<dbReference type="CDD" id="cd03750">
    <property type="entry name" value="proteasome_alpha_type_2"/>
    <property type="match status" value="1"/>
</dbReference>
<evidence type="ECO:0000256" key="17">
    <source>
        <dbReference type="ARBA" id="ARBA00023211"/>
    </source>
</evidence>
<sequence>MADRYSFSLTTFSPSGKLVQIEYALNAVNQGVTSLGIKATNGIVLATEKKSSSPLIDSQSSSKISLITPNIGMVYSGMGPDYRVLVDKARKVSHTGYKRVYNEYPPTRILVQDVARVMQEATQSGGVRPYGVSLLIAGWDDGIEPEAEGKSEEQTSEEKKKVSGKTGGILKGGPSLYQVDPSGSYFPWKATAIGKSATSAKTFLEKRYTDGLELEDAIHIALLTLKETIEGEMNGETVEIGIVGPPEERLLGVEGVEGAVGPRFRKLSPSEVEDYLTNFKDNSQDFMHGSGLLHIRREPTQLPGLPLLHILCLLRLFFLRIRMDSPMRDDNHGGVIPNASSETFQLRGYQAEMVAESMKDNVIVVMDTGSGKTHIAIERTRAELETCEPGQVIWFLAPTVALCEQQYDAFQSNIPGVGHQLLCGRDDVELWTTQAEWDRVLFNVRVVISTHAVLLDALTHGFVKLSKLALLIFDEAHHCTLKHPAHLIMSDFYMPQLKNGDRSLPKVLGLSASPVMKAAASAEGLQQIEQNLHAAIKTPKLHRSELMRYAHRPQLLQITYSSDATGQEHSHLLLALQHLYRTYDLAKDPYVIALLDQQKRGFDVSRQLTKLWNSQKTYCYDQLKQLVSKAEAMAKELGVSAMEYYLHQCIAKFDNMTRGSDQQLLDLTATEKQYLLQLLQALPLQSPSPIPATMIENSSHKVHKLVDTLVAEANGTPGFTGLVFIEQRVWVASLAEILVCHPHTKDLLRVGTFVGSSKSSKQKANISALAEPKNQQTTLDDFRAGIINLVLATTVLEEGIDVSSCHLVVCFERPKNLKSFVQRRGRARKQESRYLIFVPDTGEARSSTSWQSLEAEMRKAYEDDKRRVHAAQEAEHIDEVGERYFRVPNTGALLTLDNASQHLHHFCARLGGSAYADTRPEVEFTNDRGQITAEITLPLSVDPKVRKTKSFETWRTERMAQKDAAFEAYKALYSHGLVNENLLPVQDEEDDAAQYQIRDDRPSVVPVAPTLDPWLSVAQSHQHEPDKWYRTLLEVKAPDEEPIRIILLTPVAMYEVPDMLLHWNESKRYTVTSSCLYGTSLADIDIGLLRSITWKILHSVFGVHIKEGVDDFLCLLAPCDSSGYMMTESELHEWHATTNGQQSAPRLLIQGNINIASWGLTMQQGDARKFMPMAITPSDSPDLSGGYETLLRAVRLPKRRDFLHVVYQSADTNDAYTKVESLLASTCIVENLPARFAIFALLFPSILHRLEVYMIADTLRTTLLKPAEFETSDLPMIITALTSSAVDGCNNYQRMEFLGDCILKFMASLHVMAANLLMPEGMLTGKKGKLVSNGYLARATLAAGLDKFIFYKRFTGAKWKPRYIGQTLAGTAPPVKEEKSSKLIADVIESLIGASYLVGGFSKAFVCMKALLPLEKWTPIPRANEILYEAASSQAKVANLVLLEQLLGHTFNKKELLLESLTHPTFRGPNVHCSYERFEFLGDAVLDYIISKRLYAHKPSLPHWKMHGVRTAMVNAAFLSYCMFETTVAEELTNKATLQPEIHQRALWQFLRSSSAELIAARTIALQKHAETRDFIAAALAQDNRFPWHALSLTDPPKFLSDIVESAIGALYIDSHGSISVCEDFVRRLGILPCLERILRDGVDCLHPKERINTLAANKGIKYVRIPSDKEGNKSETQGSERGYRVQVRIGGKDVGGSVEGIKRLQAETIAAWKVIALLESKGVGDAPTELEEDESDDEFFDAEDGGGVMLDVGDRVAAYN</sequence>
<evidence type="ECO:0000256" key="11">
    <source>
        <dbReference type="ARBA" id="ARBA00022806"/>
    </source>
</evidence>
<dbReference type="InterPro" id="IPR005034">
    <property type="entry name" value="Dicer_dimerisation"/>
</dbReference>
<feature type="region of interest" description="Disordered" evidence="23">
    <location>
        <begin position="1726"/>
        <end position="1747"/>
    </location>
</feature>
<comment type="similarity">
    <text evidence="22">Belongs to the peptidase T1A family.</text>
</comment>
<evidence type="ECO:0000259" key="26">
    <source>
        <dbReference type="PROSITE" id="PS51194"/>
    </source>
</evidence>
<keyword evidence="15 22" id="KW-0647">Proteasome</keyword>
<dbReference type="RefSeq" id="XP_038786486.1">
    <property type="nucleotide sequence ID" value="XM_038930797.1"/>
</dbReference>
<evidence type="ECO:0000256" key="8">
    <source>
        <dbReference type="ARBA" id="ARBA00022737"/>
    </source>
</evidence>
<evidence type="ECO:0000256" key="5">
    <source>
        <dbReference type="ARBA" id="ARBA00022490"/>
    </source>
</evidence>
<dbReference type="InterPro" id="IPR000426">
    <property type="entry name" value="Proteasome_asu_N"/>
</dbReference>
<evidence type="ECO:0000256" key="19">
    <source>
        <dbReference type="ARBA" id="ARBA00025403"/>
    </source>
</evidence>
<comment type="subunit">
    <text evidence="20">The 26S proteasome consists of a 20S proteasome core and two 19S regulatory subunits. The 20S proteasome core is composed of 28 subunits that are arranged in four stacked rings, resulting in a barrel-shaped structure. The two end rings are each formed by seven alpha subunits, and the two central rings are each formed by seven beta subunits. The catalytic chamber with the active sites is on the inside of the barrel.</text>
</comment>
<dbReference type="Pfam" id="PF00271">
    <property type="entry name" value="Helicase_C"/>
    <property type="match status" value="1"/>
</dbReference>
<keyword evidence="16" id="KW-0051">Antiviral defense</keyword>
<evidence type="ECO:0000256" key="1">
    <source>
        <dbReference type="ARBA" id="ARBA00001936"/>
    </source>
</evidence>
<comment type="similarity">
    <text evidence="21">Belongs to the helicase family. Dicer subfamily.</text>
</comment>
<dbReference type="GO" id="GO:0005737">
    <property type="term" value="C:cytoplasm"/>
    <property type="evidence" value="ECO:0007669"/>
    <property type="project" value="UniProtKB-SubCell"/>
</dbReference>
<evidence type="ECO:0000256" key="2">
    <source>
        <dbReference type="ARBA" id="ARBA00001946"/>
    </source>
</evidence>
<evidence type="ECO:0000256" key="14">
    <source>
        <dbReference type="ARBA" id="ARBA00022884"/>
    </source>
</evidence>
<dbReference type="FunFam" id="1.10.1520.10:FF:000032">
    <property type="entry name" value="Dicer-like protein 2"/>
    <property type="match status" value="1"/>
</dbReference>
<dbReference type="GO" id="GO:0006511">
    <property type="term" value="P:ubiquitin-dependent protein catabolic process"/>
    <property type="evidence" value="ECO:0007669"/>
    <property type="project" value="InterPro"/>
</dbReference>
<protein>
    <submittedName>
        <fullName evidence="28">p-loop containing nucleoside triphosphate hydrolase protein</fullName>
    </submittedName>
</protein>
<dbReference type="GO" id="GO:0046872">
    <property type="term" value="F:metal ion binding"/>
    <property type="evidence" value="ECO:0007669"/>
    <property type="project" value="UniProtKB-KW"/>
</dbReference>
<dbReference type="PANTHER" id="PTHR14950:SF37">
    <property type="entry name" value="ENDORIBONUCLEASE DICER"/>
    <property type="match status" value="1"/>
</dbReference>
<dbReference type="GO" id="GO:0005634">
    <property type="term" value="C:nucleus"/>
    <property type="evidence" value="ECO:0007669"/>
    <property type="project" value="UniProtKB-SubCell"/>
</dbReference>
<keyword evidence="29" id="KW-1185">Reference proteome</keyword>
<evidence type="ECO:0000259" key="25">
    <source>
        <dbReference type="PROSITE" id="PS51192"/>
    </source>
</evidence>
<dbReference type="EMBL" id="JAAABM010000007">
    <property type="protein sequence ID" value="KAF7676245.1"/>
    <property type="molecule type" value="Genomic_DNA"/>
</dbReference>
<dbReference type="Gene3D" id="3.30.160.380">
    <property type="entry name" value="Dicer dimerisation domain"/>
    <property type="match status" value="1"/>
</dbReference>
<reference evidence="28" key="2">
    <citation type="submission" date="2020-08" db="EMBL/GenBank/DDBJ databases">
        <title>Draft Genome Sequence of Cumin Blight Pathogen Alternaria burnsii.</title>
        <authorList>
            <person name="Feng Z."/>
        </authorList>
    </citation>
    <scope>NUCLEOTIDE SEQUENCE</scope>
    <source>
        <strain evidence="28">CBS107.38</strain>
    </source>
</reference>
<keyword evidence="13" id="KW-0460">Magnesium</keyword>
<dbReference type="CDD" id="cd18802">
    <property type="entry name" value="SF2_C_dicer"/>
    <property type="match status" value="1"/>
</dbReference>
<dbReference type="PROSITE" id="PS00388">
    <property type="entry name" value="PROTEASOME_ALPHA_1"/>
    <property type="match status" value="1"/>
</dbReference>
<dbReference type="InterPro" id="IPR036389">
    <property type="entry name" value="RNase_III_sf"/>
</dbReference>
<evidence type="ECO:0000256" key="22">
    <source>
        <dbReference type="PROSITE-ProRule" id="PRU00808"/>
    </source>
</evidence>
<dbReference type="GO" id="GO:0030422">
    <property type="term" value="P:siRNA processing"/>
    <property type="evidence" value="ECO:0007669"/>
    <property type="project" value="TreeGrafter"/>
</dbReference>
<dbReference type="FunFam" id="3.40.50.300:FF:001669">
    <property type="entry name" value="Dicer-like protein 1"/>
    <property type="match status" value="1"/>
</dbReference>
<evidence type="ECO:0000256" key="10">
    <source>
        <dbReference type="ARBA" id="ARBA00022801"/>
    </source>
</evidence>
<dbReference type="InterPro" id="IPR038248">
    <property type="entry name" value="Dicer_dimer_sf"/>
</dbReference>
<dbReference type="PROSITE" id="PS00517">
    <property type="entry name" value="RNASE_3_1"/>
    <property type="match status" value="1"/>
</dbReference>
<reference evidence="28" key="1">
    <citation type="submission" date="2020-01" db="EMBL/GenBank/DDBJ databases">
        <authorList>
            <person name="Feng Z.H.Z."/>
        </authorList>
    </citation>
    <scope>NUCLEOTIDE SEQUENCE</scope>
    <source>
        <strain evidence="28">CBS107.38</strain>
    </source>
</reference>
<evidence type="ECO:0000256" key="6">
    <source>
        <dbReference type="ARBA" id="ARBA00022721"/>
    </source>
</evidence>
<feature type="domain" description="Helicase C-terminal" evidence="26">
    <location>
        <begin position="701"/>
        <end position="881"/>
    </location>
</feature>
<evidence type="ECO:0000256" key="23">
    <source>
        <dbReference type="SAM" id="MobiDB-lite"/>
    </source>
</evidence>
<dbReference type="Gene3D" id="3.60.20.10">
    <property type="entry name" value="Glutamine Phosphoribosylpyrophosphate, subunit 1, domain 1"/>
    <property type="match status" value="1"/>
</dbReference>
<dbReference type="GeneID" id="62203975"/>
<comment type="cofactor">
    <cofactor evidence="1">
        <name>Mn(2+)</name>
        <dbReference type="ChEBI" id="CHEBI:29035"/>
    </cofactor>
</comment>
<dbReference type="PROSITE" id="PS51194">
    <property type="entry name" value="HELICASE_CTER"/>
    <property type="match status" value="1"/>
</dbReference>
<evidence type="ECO:0000256" key="13">
    <source>
        <dbReference type="ARBA" id="ARBA00022842"/>
    </source>
</evidence>
<dbReference type="SMART" id="SM00948">
    <property type="entry name" value="Proteasome_A_N"/>
    <property type="match status" value="1"/>
</dbReference>
<keyword evidence="6" id="KW-0930">Antiviral protein</keyword>
<dbReference type="FunFam" id="3.60.20.10:FF:000048">
    <property type="entry name" value="Proteasome subunit alpha type-2"/>
    <property type="match status" value="1"/>
</dbReference>
<accession>A0A8H7BBH3</accession>
<dbReference type="InterPro" id="IPR001353">
    <property type="entry name" value="Proteasome_sua/b"/>
</dbReference>
<feature type="region of interest" description="Disordered" evidence="23">
    <location>
        <begin position="144"/>
        <end position="167"/>
    </location>
</feature>
<gene>
    <name evidence="28" type="ORF">GT037_005750</name>
</gene>
<feature type="domain" description="RNase III" evidence="24">
    <location>
        <begin position="1440"/>
        <end position="1616"/>
    </location>
</feature>
<feature type="domain" description="Helicase ATP-binding" evidence="25">
    <location>
        <begin position="353"/>
        <end position="532"/>
    </location>
</feature>
<feature type="compositionally biased region" description="Basic and acidic residues" evidence="23">
    <location>
        <begin position="147"/>
        <end position="161"/>
    </location>
</feature>
<keyword evidence="17" id="KW-0464">Manganese</keyword>
<feature type="domain" description="RNase III" evidence="24">
    <location>
        <begin position="1260"/>
        <end position="1400"/>
    </location>
</feature>
<dbReference type="InterPro" id="IPR023332">
    <property type="entry name" value="Proteasome_alpha-type"/>
</dbReference>
<evidence type="ECO:0000256" key="15">
    <source>
        <dbReference type="ARBA" id="ARBA00022942"/>
    </source>
</evidence>
<evidence type="ECO:0000256" key="7">
    <source>
        <dbReference type="ARBA" id="ARBA00022723"/>
    </source>
</evidence>
<keyword evidence="8" id="KW-0677">Repeat</keyword>
<dbReference type="GO" id="GO:0004525">
    <property type="term" value="F:ribonuclease III activity"/>
    <property type="evidence" value="ECO:0007669"/>
    <property type="project" value="InterPro"/>
</dbReference>
<dbReference type="SMART" id="SM00535">
    <property type="entry name" value="RIBOc"/>
    <property type="match status" value="2"/>
</dbReference>
<dbReference type="InterPro" id="IPR029055">
    <property type="entry name" value="Ntn_hydrolases_N"/>
</dbReference>
<dbReference type="Proteomes" id="UP000596902">
    <property type="component" value="Unassembled WGS sequence"/>
</dbReference>
<dbReference type="InterPro" id="IPR027417">
    <property type="entry name" value="P-loop_NTPase"/>
</dbReference>
<dbReference type="SUPFAM" id="SSF69065">
    <property type="entry name" value="RNase III domain-like"/>
    <property type="match status" value="2"/>
</dbReference>
<dbReference type="InterPro" id="IPR001650">
    <property type="entry name" value="Helicase_C-like"/>
</dbReference>
<dbReference type="GO" id="GO:0004386">
    <property type="term" value="F:helicase activity"/>
    <property type="evidence" value="ECO:0007669"/>
    <property type="project" value="UniProtKB-KW"/>
</dbReference>
<dbReference type="SMART" id="SM00487">
    <property type="entry name" value="DEXDc"/>
    <property type="match status" value="1"/>
</dbReference>
<dbReference type="InterPro" id="IPR011545">
    <property type="entry name" value="DEAD/DEAH_box_helicase_dom"/>
</dbReference>
<comment type="cofactor">
    <cofactor evidence="2">
        <name>Mg(2+)</name>
        <dbReference type="ChEBI" id="CHEBI:18420"/>
    </cofactor>
</comment>
<evidence type="ECO:0000256" key="12">
    <source>
        <dbReference type="ARBA" id="ARBA00022840"/>
    </source>
</evidence>
<keyword evidence="5" id="KW-0963">Cytoplasm</keyword>
<dbReference type="Pfam" id="PF00227">
    <property type="entry name" value="Proteasome"/>
    <property type="match status" value="2"/>
</dbReference>
<name>A0A8H7BBH3_9PLEO</name>
<evidence type="ECO:0000256" key="21">
    <source>
        <dbReference type="PROSITE-ProRule" id="PRU00657"/>
    </source>
</evidence>
<keyword evidence="18" id="KW-0539">Nucleus</keyword>
<dbReference type="PROSITE" id="PS51192">
    <property type="entry name" value="HELICASE_ATP_BIND_1"/>
    <property type="match status" value="1"/>
</dbReference>
<proteinExistence type="inferred from homology"/>
<keyword evidence="14 21" id="KW-0694">RNA-binding</keyword>
<evidence type="ECO:0000256" key="20">
    <source>
        <dbReference type="ARBA" id="ARBA00026071"/>
    </source>
</evidence>
<dbReference type="Pfam" id="PF00636">
    <property type="entry name" value="Ribonuclease_3"/>
    <property type="match status" value="2"/>
</dbReference>
<evidence type="ECO:0000256" key="16">
    <source>
        <dbReference type="ARBA" id="ARBA00023118"/>
    </source>
</evidence>
<dbReference type="Pfam" id="PF10584">
    <property type="entry name" value="Proteasome_A_N"/>
    <property type="match status" value="1"/>
</dbReference>
<evidence type="ECO:0000259" key="24">
    <source>
        <dbReference type="PROSITE" id="PS50142"/>
    </source>
</evidence>
<evidence type="ECO:0000259" key="27">
    <source>
        <dbReference type="PROSITE" id="PS51327"/>
    </source>
</evidence>
<comment type="subcellular location">
    <subcellularLocation>
        <location evidence="4">Cytoplasm</location>
    </subcellularLocation>
    <subcellularLocation>
        <location evidence="3">Nucleus</location>
    </subcellularLocation>
</comment>
<dbReference type="Pfam" id="PF00270">
    <property type="entry name" value="DEAD"/>
    <property type="match status" value="1"/>
</dbReference>
<dbReference type="GO" id="GO:0051607">
    <property type="term" value="P:defense response to virus"/>
    <property type="evidence" value="ECO:0007669"/>
    <property type="project" value="UniProtKB-KW"/>
</dbReference>
<dbReference type="PROSITE" id="PS51475">
    <property type="entry name" value="PROTEASOME_ALPHA_2"/>
    <property type="match status" value="1"/>
</dbReference>
<dbReference type="InterPro" id="IPR014001">
    <property type="entry name" value="Helicase_ATP-bd"/>
</dbReference>
<keyword evidence="12" id="KW-0067">ATP-binding</keyword>
<dbReference type="Gene3D" id="1.10.1520.10">
    <property type="entry name" value="Ribonuclease III domain"/>
    <property type="match status" value="2"/>
</dbReference>
<dbReference type="GO" id="GO:0050688">
    <property type="term" value="P:regulation of defense response to virus"/>
    <property type="evidence" value="ECO:0007669"/>
    <property type="project" value="UniProtKB-KW"/>
</dbReference>
<evidence type="ECO:0000313" key="29">
    <source>
        <dbReference type="Proteomes" id="UP000596902"/>
    </source>
</evidence>
<dbReference type="PROSITE" id="PS51327">
    <property type="entry name" value="DICER_DSRBF"/>
    <property type="match status" value="1"/>
</dbReference>
<dbReference type="PANTHER" id="PTHR14950">
    <property type="entry name" value="DICER-RELATED"/>
    <property type="match status" value="1"/>
</dbReference>